<dbReference type="InterPro" id="IPR035269">
    <property type="entry name" value="PSMD9"/>
</dbReference>
<dbReference type="InterPro" id="IPR036034">
    <property type="entry name" value="PDZ_sf"/>
</dbReference>
<dbReference type="RefSeq" id="XP_019552215.3">
    <property type="nucleotide sequence ID" value="XM_019696670.3"/>
</dbReference>
<evidence type="ECO:0000256" key="4">
    <source>
        <dbReference type="ARBA" id="ARBA00030007"/>
    </source>
</evidence>
<dbReference type="PANTHER" id="PTHR12651">
    <property type="entry name" value="26S PROTEASOME NON-ATPASE REGULATORY SUBUNIT 9"/>
    <property type="match status" value="1"/>
</dbReference>
<dbReference type="PANTHER" id="PTHR12651:SF1">
    <property type="entry name" value="26S PROTEASOME NON-ATPASE REGULATORY SUBUNIT 9"/>
    <property type="match status" value="1"/>
</dbReference>
<keyword evidence="3" id="KW-0143">Chaperone</keyword>
<dbReference type="Gene3D" id="2.30.42.10">
    <property type="match status" value="1"/>
</dbReference>
<keyword evidence="8" id="KW-1185">Reference proteome</keyword>
<dbReference type="EMBL" id="GAPW01004050">
    <property type="protein sequence ID" value="JAC09548.1"/>
    <property type="molecule type" value="mRNA"/>
</dbReference>
<dbReference type="FunFam" id="2.30.42.10:FF:000107">
    <property type="entry name" value="26S proteasome non-ATPase regulatory subunit 9"/>
    <property type="match status" value="1"/>
</dbReference>
<dbReference type="Pfam" id="PF17820">
    <property type="entry name" value="PDZ_6"/>
    <property type="match status" value="1"/>
</dbReference>
<reference evidence="8" key="2">
    <citation type="journal article" date="2015" name="Proc. Natl. Acad. Sci. U.S.A.">
        <title>Genome sequence of the Asian Tiger mosquito, Aedes albopictus, reveals insights into its biology, genetics, and evolution.</title>
        <authorList>
            <person name="Chen X.G."/>
            <person name="Jiang X."/>
            <person name="Gu J."/>
            <person name="Xu M."/>
            <person name="Wu Y."/>
            <person name="Deng Y."/>
            <person name="Zhang C."/>
            <person name="Bonizzoni M."/>
            <person name="Dermauw W."/>
            <person name="Vontas J."/>
            <person name="Armbruster P."/>
            <person name="Huang X."/>
            <person name="Yang Y."/>
            <person name="Zhang H."/>
            <person name="He W."/>
            <person name="Peng H."/>
            <person name="Liu Y."/>
            <person name="Wu K."/>
            <person name="Chen J."/>
            <person name="Lirakis M."/>
            <person name="Topalis P."/>
            <person name="Van Leeuwen T."/>
            <person name="Hall A.B."/>
            <person name="Jiang X."/>
            <person name="Thorpe C."/>
            <person name="Mueller R.L."/>
            <person name="Sun C."/>
            <person name="Waterhouse R.M."/>
            <person name="Yan G."/>
            <person name="Tu Z.J."/>
            <person name="Fang X."/>
            <person name="James A.A."/>
        </authorList>
    </citation>
    <scope>NUCLEOTIDE SEQUENCE [LARGE SCALE GENOMIC DNA]</scope>
    <source>
        <strain evidence="8">Foshan</strain>
    </source>
</reference>
<dbReference type="GO" id="GO:0000502">
    <property type="term" value="C:proteasome complex"/>
    <property type="evidence" value="ECO:0007669"/>
    <property type="project" value="UniProtKB-KW"/>
</dbReference>
<keyword evidence="6" id="KW-0647">Proteasome</keyword>
<reference evidence="7" key="3">
    <citation type="submission" date="2025-05" db="UniProtKB">
        <authorList>
            <consortium name="EnsemblMetazoa"/>
        </authorList>
    </citation>
    <scope>IDENTIFICATION</scope>
    <source>
        <strain evidence="7">Foshan</strain>
    </source>
</reference>
<dbReference type="KEGG" id="aalb:109422031"/>
<evidence type="ECO:0000256" key="3">
    <source>
        <dbReference type="ARBA" id="ARBA00023186"/>
    </source>
</evidence>
<sequence length="226" mass="24539">MVVPSATSRDAVLELVKQKEAVEQKIADQGKILEANRVGMTDPLVDDAGFPRNDIDVYQVRQARHQIICLQNDLKALMKQIEQGLYTVHAETSAQQQENLASTKLRAMELGDDDGESSSAQAPSVRAIRVQTVKPIAKVNVVSEGSPAQEAGIALRDEIVEFGTVNGGNFRDLSQIAAVVRSCENKSVAVKVRRDGRLVDLMLTPKSWSGRGLLGCNIVPMDSVDC</sequence>
<evidence type="ECO:0000259" key="5">
    <source>
        <dbReference type="SMART" id="SM00228"/>
    </source>
</evidence>
<comment type="similarity">
    <text evidence="1">Belongs to the proteasome subunit p27 family.</text>
</comment>
<name>A0A023EK89_AEDAL</name>
<dbReference type="GO" id="GO:0005737">
    <property type="term" value="C:cytoplasm"/>
    <property type="evidence" value="ECO:0007669"/>
    <property type="project" value="TreeGrafter"/>
</dbReference>
<dbReference type="Pfam" id="PF18265">
    <property type="entry name" value="Nas2_N"/>
    <property type="match status" value="1"/>
</dbReference>
<dbReference type="GO" id="GO:0070682">
    <property type="term" value="P:proteasome regulatory particle assembly"/>
    <property type="evidence" value="ECO:0007669"/>
    <property type="project" value="InterPro"/>
</dbReference>
<dbReference type="VEuPathDB" id="VectorBase:AALF019383"/>
<dbReference type="EnsemblMetazoa" id="AALFPA23_012567.R18023">
    <property type="protein sequence ID" value="AALFPA23_012567.P18023"/>
    <property type="gene ID" value="AALFPA23_012567"/>
</dbReference>
<accession>A0A023EK89</accession>
<dbReference type="SUPFAM" id="SSF50156">
    <property type="entry name" value="PDZ domain-like"/>
    <property type="match status" value="1"/>
</dbReference>
<feature type="domain" description="PDZ" evidence="5">
    <location>
        <begin position="124"/>
        <end position="196"/>
    </location>
</feature>
<dbReference type="GeneID" id="109422031"/>
<dbReference type="InterPro" id="IPR001478">
    <property type="entry name" value="PDZ"/>
</dbReference>
<dbReference type="Proteomes" id="UP000069940">
    <property type="component" value="Unassembled WGS sequence"/>
</dbReference>
<evidence type="ECO:0000256" key="2">
    <source>
        <dbReference type="ARBA" id="ARBA00014937"/>
    </source>
</evidence>
<evidence type="ECO:0000313" key="8">
    <source>
        <dbReference type="Proteomes" id="UP000069940"/>
    </source>
</evidence>
<organism evidence="6">
    <name type="scientific">Aedes albopictus</name>
    <name type="common">Asian tiger mosquito</name>
    <name type="synonym">Stegomyia albopicta</name>
    <dbReference type="NCBI Taxonomy" id="7160"/>
    <lineage>
        <taxon>Eukaryota</taxon>
        <taxon>Metazoa</taxon>
        <taxon>Ecdysozoa</taxon>
        <taxon>Arthropoda</taxon>
        <taxon>Hexapoda</taxon>
        <taxon>Insecta</taxon>
        <taxon>Pterygota</taxon>
        <taxon>Neoptera</taxon>
        <taxon>Endopterygota</taxon>
        <taxon>Diptera</taxon>
        <taxon>Nematocera</taxon>
        <taxon>Culicoidea</taxon>
        <taxon>Culicidae</taxon>
        <taxon>Culicinae</taxon>
        <taxon>Aedini</taxon>
        <taxon>Aedes</taxon>
        <taxon>Stegomyia</taxon>
    </lineage>
</organism>
<evidence type="ECO:0000256" key="1">
    <source>
        <dbReference type="ARBA" id="ARBA00005256"/>
    </source>
</evidence>
<dbReference type="VEuPathDB" id="VectorBase:AALFPA_069265"/>
<dbReference type="InterPro" id="IPR041489">
    <property type="entry name" value="PDZ_6"/>
</dbReference>
<protein>
    <recommendedName>
        <fullName evidence="2">26S proteasome non-ATPase regulatory subunit 9</fullName>
    </recommendedName>
    <alternativeName>
        <fullName evidence="4">26S proteasome regulatory subunit p27</fullName>
    </alternativeName>
</protein>
<dbReference type="AlphaFoldDB" id="A0A023EK89"/>
<dbReference type="VEuPathDB" id="VectorBase:AALC636_002510"/>
<reference evidence="6" key="1">
    <citation type="journal article" date="2014" name="PLoS Negl. Trop. Dis.">
        <title>Identification and characterization of seminal fluid proteins in the Asian tiger mosquito, Aedes albopictus.</title>
        <authorList>
            <person name="Boes K.E."/>
            <person name="Ribeiro J.M."/>
            <person name="Wong A."/>
            <person name="Harrington L.C."/>
            <person name="Wolfner M.F."/>
            <person name="Sirot L.K."/>
        </authorList>
    </citation>
    <scope>NUCLEOTIDE SEQUENCE</scope>
    <source>
        <tissue evidence="6">Reproductive organs</tissue>
    </source>
</reference>
<evidence type="ECO:0000313" key="7">
    <source>
        <dbReference type="EnsemblMetazoa" id="AALFPA23_012567.P18023"/>
    </source>
</evidence>
<evidence type="ECO:0000313" key="6">
    <source>
        <dbReference type="EMBL" id="JAC09548.1"/>
    </source>
</evidence>
<proteinExistence type="evidence at transcript level"/>
<dbReference type="GO" id="GO:0005634">
    <property type="term" value="C:nucleus"/>
    <property type="evidence" value="ECO:0007669"/>
    <property type="project" value="TreeGrafter"/>
</dbReference>
<dbReference type="InterPro" id="IPR040815">
    <property type="entry name" value="Nas2_N"/>
</dbReference>
<dbReference type="SMART" id="SM00228">
    <property type="entry name" value="PDZ"/>
    <property type="match status" value="1"/>
</dbReference>
<dbReference type="Gene3D" id="6.10.140.1710">
    <property type="match status" value="1"/>
</dbReference>